<feature type="transmembrane region" description="Helical" evidence="1">
    <location>
        <begin position="121"/>
        <end position="138"/>
    </location>
</feature>
<organism evidence="2 3">
    <name type="scientific">Naegleria lovaniensis</name>
    <name type="common">Amoeba</name>
    <dbReference type="NCBI Taxonomy" id="51637"/>
    <lineage>
        <taxon>Eukaryota</taxon>
        <taxon>Discoba</taxon>
        <taxon>Heterolobosea</taxon>
        <taxon>Tetramitia</taxon>
        <taxon>Eutetramitia</taxon>
        <taxon>Vahlkampfiidae</taxon>
        <taxon>Naegleria</taxon>
    </lineage>
</organism>
<evidence type="ECO:0000313" key="2">
    <source>
        <dbReference type="EMBL" id="KAG2373230.1"/>
    </source>
</evidence>
<dbReference type="AlphaFoldDB" id="A0AA88G7B9"/>
<keyword evidence="1" id="KW-0812">Transmembrane</keyword>
<dbReference type="EMBL" id="PYSW02000058">
    <property type="protein sequence ID" value="KAG2373230.1"/>
    <property type="molecule type" value="Genomic_DNA"/>
</dbReference>
<dbReference type="RefSeq" id="XP_044542404.1">
    <property type="nucleotide sequence ID" value="XM_044688088.1"/>
</dbReference>
<feature type="transmembrane region" description="Helical" evidence="1">
    <location>
        <begin position="241"/>
        <end position="260"/>
    </location>
</feature>
<evidence type="ECO:0000256" key="1">
    <source>
        <dbReference type="SAM" id="Phobius"/>
    </source>
</evidence>
<dbReference type="GeneID" id="68104787"/>
<gene>
    <name evidence="2" type="ORF">C9374_012333</name>
</gene>
<name>A0AA88G7B9_NAELO</name>
<evidence type="ECO:0000313" key="3">
    <source>
        <dbReference type="Proteomes" id="UP000816034"/>
    </source>
</evidence>
<keyword evidence="1" id="KW-1133">Transmembrane helix</keyword>
<proteinExistence type="predicted"/>
<protein>
    <submittedName>
        <fullName evidence="2">Uncharacterized protein</fullName>
    </submittedName>
</protein>
<dbReference type="Proteomes" id="UP000816034">
    <property type="component" value="Unassembled WGS sequence"/>
</dbReference>
<accession>A0AA88G7B9</accession>
<comment type="caution">
    <text evidence="2">The sequence shown here is derived from an EMBL/GenBank/DDBJ whole genome shotgun (WGS) entry which is preliminary data.</text>
</comment>
<sequence>MFQGHYGPAGVIHYFFPDVSLVWLMISTQLIDIVYFSLQVLCKTLCQMNVQECSYPFICHEYATFNVERMRKNAVFPSDIHSEYTHSLTGSLALALIFTILYRMFQHSTTTTRTNQNHRSFWSLFCILFLGVVSHWVLDVLVHRPDVTIFPPFTTAMIGLGTWENWSKWGNTWLEWFFVWLGMIGILAARARANKLDRTFWLAFVVYGISATGLNWFAYFGDDTSERADQVVDGAAMSPDLVPLISVLYVFAFSVSYYLGSNNMKSETKKVD</sequence>
<feature type="transmembrane region" description="Helical" evidence="1">
    <location>
        <begin position="173"/>
        <end position="189"/>
    </location>
</feature>
<dbReference type="Pfam" id="PF04307">
    <property type="entry name" value="YdjM"/>
    <property type="match status" value="1"/>
</dbReference>
<feature type="transmembrane region" description="Helical" evidence="1">
    <location>
        <begin position="201"/>
        <end position="221"/>
    </location>
</feature>
<dbReference type="InterPro" id="IPR007404">
    <property type="entry name" value="YdjM-like"/>
</dbReference>
<reference evidence="2 3" key="1">
    <citation type="journal article" date="2018" name="BMC Genomics">
        <title>The genome of Naegleria lovaniensis, the basis for a comparative approach to unravel pathogenicity factors of the human pathogenic amoeba N. fowleri.</title>
        <authorList>
            <person name="Liechti N."/>
            <person name="Schurch N."/>
            <person name="Bruggmann R."/>
            <person name="Wittwer M."/>
        </authorList>
    </citation>
    <scope>NUCLEOTIDE SEQUENCE [LARGE SCALE GENOMIC DNA]</scope>
    <source>
        <strain evidence="2 3">ATCC 30569</strain>
    </source>
</reference>
<keyword evidence="3" id="KW-1185">Reference proteome</keyword>
<keyword evidence="1" id="KW-0472">Membrane</keyword>